<dbReference type="OrthoDB" id="330078at2759"/>
<sequence length="221" mass="23811">MQSGSSGACLSFSSTASGLLAPDALPVPVSLTSRKRGSGGVRASHVKSERDREADGCGWSAAAEENAFTTSAPSWSGNPYNLVALEKPEECLSIGEAFTDTCLTFALDGRLTPEQVLYLEQCFKKAMVTDLKDCVRASGTTVPASLRRAPPSQKKQFPKAPGASSRVWTLKGTCVSFKRESDASRMILEDASLNIKGLFLPCKRLCLVDVSRRQAKKRKLF</sequence>
<evidence type="ECO:0000256" key="1">
    <source>
        <dbReference type="SAM" id="MobiDB-lite"/>
    </source>
</evidence>
<dbReference type="RefSeq" id="XP_029222692.1">
    <property type="nucleotide sequence ID" value="XM_029359779.1"/>
</dbReference>
<name>A0A2A9MQQ9_BESBE</name>
<dbReference type="KEGG" id="bbes:BESB_010250"/>
<reference evidence="2 3" key="1">
    <citation type="submission" date="2017-09" db="EMBL/GenBank/DDBJ databases">
        <title>Genome sequencing of Besnoitia besnoiti strain Bb-Ger1.</title>
        <authorList>
            <person name="Schares G."/>
            <person name="Venepally P."/>
            <person name="Lorenzi H.A."/>
        </authorList>
    </citation>
    <scope>NUCLEOTIDE SEQUENCE [LARGE SCALE GENOMIC DNA]</scope>
    <source>
        <strain evidence="2 3">Bb-Ger1</strain>
    </source>
</reference>
<evidence type="ECO:0000313" key="3">
    <source>
        <dbReference type="Proteomes" id="UP000224006"/>
    </source>
</evidence>
<dbReference type="GeneID" id="40306087"/>
<accession>A0A2A9MQQ9</accession>
<dbReference type="Proteomes" id="UP000224006">
    <property type="component" value="Chromosome I"/>
</dbReference>
<proteinExistence type="predicted"/>
<feature type="compositionally biased region" description="Basic and acidic residues" evidence="1">
    <location>
        <begin position="46"/>
        <end position="55"/>
    </location>
</feature>
<comment type="caution">
    <text evidence="2">The sequence shown here is derived from an EMBL/GenBank/DDBJ whole genome shotgun (WGS) entry which is preliminary data.</text>
</comment>
<dbReference type="VEuPathDB" id="ToxoDB:BESB_010250"/>
<keyword evidence="3" id="KW-1185">Reference proteome</keyword>
<organism evidence="2 3">
    <name type="scientific">Besnoitia besnoiti</name>
    <name type="common">Apicomplexan protozoan</name>
    <dbReference type="NCBI Taxonomy" id="94643"/>
    <lineage>
        <taxon>Eukaryota</taxon>
        <taxon>Sar</taxon>
        <taxon>Alveolata</taxon>
        <taxon>Apicomplexa</taxon>
        <taxon>Conoidasida</taxon>
        <taxon>Coccidia</taxon>
        <taxon>Eucoccidiorida</taxon>
        <taxon>Eimeriorina</taxon>
        <taxon>Sarcocystidae</taxon>
        <taxon>Besnoitia</taxon>
    </lineage>
</organism>
<protein>
    <submittedName>
        <fullName evidence="2">Uncharacterized protein</fullName>
    </submittedName>
</protein>
<evidence type="ECO:0000313" key="2">
    <source>
        <dbReference type="EMBL" id="PFH38683.1"/>
    </source>
</evidence>
<dbReference type="EMBL" id="NWUJ01000001">
    <property type="protein sequence ID" value="PFH38683.1"/>
    <property type="molecule type" value="Genomic_DNA"/>
</dbReference>
<feature type="region of interest" description="Disordered" evidence="1">
    <location>
        <begin position="31"/>
        <end position="56"/>
    </location>
</feature>
<gene>
    <name evidence="2" type="ORF">BESB_010250</name>
</gene>
<dbReference type="AlphaFoldDB" id="A0A2A9MQQ9"/>